<reference evidence="2" key="1">
    <citation type="submission" date="2018-05" db="EMBL/GenBank/DDBJ databases">
        <authorList>
            <person name="Lanie J.A."/>
            <person name="Ng W.-L."/>
            <person name="Kazmierczak K.M."/>
            <person name="Andrzejewski T.M."/>
            <person name="Davidsen T.M."/>
            <person name="Wayne K.J."/>
            <person name="Tettelin H."/>
            <person name="Glass J.I."/>
            <person name="Rusch D."/>
            <person name="Podicherti R."/>
            <person name="Tsui H.-C.T."/>
            <person name="Winkler M.E."/>
        </authorList>
    </citation>
    <scope>NUCLEOTIDE SEQUENCE</scope>
</reference>
<gene>
    <name evidence="2" type="ORF">METZ01_LOCUS198360</name>
</gene>
<proteinExistence type="predicted"/>
<keyword evidence="1" id="KW-0812">Transmembrane</keyword>
<accession>A0A382E411</accession>
<sequence length="435" mass="49837">MAQAEAGTVSEDQAPVDLEEKIARDVMVIFQKQMDSEAAAEEASAYIWQNAGTPDNIDAFVDATELWLESHGAADKFAALSWNGLANRRDSNENYDTLLRMMVDSILNGYYTLQKPDIEYKGRKYSTFTSILGNTFIRMLELSSSNIENASDIYSILVRHEMELEAKSKAEEEETGHSSFPAEMHKLFDELIEYLTNRAEFKATPLSDDEDNPNVHIEELAERLRASRRYVMQEIINERAVEKRKQLEMELENQLASAEEIVMAAPHFTEGMSFFVKEKRYNIKYLAVEKIRVTLQLLGSITGAVYFLLGFMGVWGIGWIDGLVVCAVMLIFVRIAGSRKQLKFFYPTDISKELEECSTAFISVMRNMSQEQLEHFLVRQIKLEENQKYLSMIPEFVKYLYAVMPDRKSMMISVDELTEVVENSEIEVAKQLRGQ</sequence>
<protein>
    <submittedName>
        <fullName evidence="2">Uncharacterized protein</fullName>
    </submittedName>
</protein>
<name>A0A382E411_9ZZZZ</name>
<feature type="transmembrane region" description="Helical" evidence="1">
    <location>
        <begin position="317"/>
        <end position="336"/>
    </location>
</feature>
<keyword evidence="1" id="KW-0472">Membrane</keyword>
<evidence type="ECO:0000313" key="2">
    <source>
        <dbReference type="EMBL" id="SVB45506.1"/>
    </source>
</evidence>
<keyword evidence="1" id="KW-1133">Transmembrane helix</keyword>
<organism evidence="2">
    <name type="scientific">marine metagenome</name>
    <dbReference type="NCBI Taxonomy" id="408172"/>
    <lineage>
        <taxon>unclassified sequences</taxon>
        <taxon>metagenomes</taxon>
        <taxon>ecological metagenomes</taxon>
    </lineage>
</organism>
<evidence type="ECO:0000256" key="1">
    <source>
        <dbReference type="SAM" id="Phobius"/>
    </source>
</evidence>
<dbReference type="EMBL" id="UINC01042625">
    <property type="protein sequence ID" value="SVB45506.1"/>
    <property type="molecule type" value="Genomic_DNA"/>
</dbReference>
<dbReference type="AlphaFoldDB" id="A0A382E411"/>